<feature type="region of interest" description="Disordered" evidence="1">
    <location>
        <begin position="23"/>
        <end position="49"/>
    </location>
</feature>
<dbReference type="PROSITE" id="PS51257">
    <property type="entry name" value="PROKAR_LIPOPROTEIN"/>
    <property type="match status" value="1"/>
</dbReference>
<dbReference type="Proteomes" id="UP000269001">
    <property type="component" value="Unassembled WGS sequence"/>
</dbReference>
<sequence length="64" mass="7637">MKVIFISVVTAFLAVGCIVLPEDHDHRHGDRYGYDRNHNDQNDRDEHRWGHADGHWRYADRDHN</sequence>
<evidence type="ECO:0000256" key="1">
    <source>
        <dbReference type="SAM" id="MobiDB-lite"/>
    </source>
</evidence>
<reference evidence="2 3" key="1">
    <citation type="submission" date="2018-09" db="EMBL/GenBank/DDBJ databases">
        <title>The draft genome of Acinetobacter spp. strains.</title>
        <authorList>
            <person name="Qin J."/>
            <person name="Feng Y."/>
            <person name="Zong Z."/>
        </authorList>
    </citation>
    <scope>NUCLEOTIDE SEQUENCE [LARGE SCALE GENOMIC DNA]</scope>
    <source>
        <strain evidence="2 3">WCHAc060096</strain>
    </source>
</reference>
<dbReference type="AlphaFoldDB" id="A0A3A8EAP8"/>
<proteinExistence type="predicted"/>
<evidence type="ECO:0000313" key="3">
    <source>
        <dbReference type="Proteomes" id="UP000269001"/>
    </source>
</evidence>
<dbReference type="EMBL" id="RAXU01000022">
    <property type="protein sequence ID" value="RKG31269.1"/>
    <property type="molecule type" value="Genomic_DNA"/>
</dbReference>
<protein>
    <recommendedName>
        <fullName evidence="4">Lipoprotein</fullName>
    </recommendedName>
</protein>
<dbReference type="OrthoDB" id="6710258at2"/>
<organism evidence="2 3">
    <name type="scientific">Acinetobacter guerrae</name>
    <dbReference type="NCBI Taxonomy" id="1843371"/>
    <lineage>
        <taxon>Bacteria</taxon>
        <taxon>Pseudomonadati</taxon>
        <taxon>Pseudomonadota</taxon>
        <taxon>Gammaproteobacteria</taxon>
        <taxon>Moraxellales</taxon>
        <taxon>Moraxellaceae</taxon>
        <taxon>Acinetobacter</taxon>
    </lineage>
</organism>
<keyword evidence="3" id="KW-1185">Reference proteome</keyword>
<gene>
    <name evidence="2" type="ORF">D7V21_14450</name>
</gene>
<accession>A0A3A8EAP8</accession>
<evidence type="ECO:0000313" key="2">
    <source>
        <dbReference type="EMBL" id="RKG31269.1"/>
    </source>
</evidence>
<evidence type="ECO:0008006" key="4">
    <source>
        <dbReference type="Google" id="ProtNLM"/>
    </source>
</evidence>
<comment type="caution">
    <text evidence="2">The sequence shown here is derived from an EMBL/GenBank/DDBJ whole genome shotgun (WGS) entry which is preliminary data.</text>
</comment>
<name>A0A3A8EAP8_9GAMM</name>